<evidence type="ECO:0000256" key="1">
    <source>
        <dbReference type="ARBA" id="ARBA00023015"/>
    </source>
</evidence>
<dbReference type="Pfam" id="PF00196">
    <property type="entry name" value="GerE"/>
    <property type="match status" value="1"/>
</dbReference>
<keyword evidence="3" id="KW-0804">Transcription</keyword>
<dbReference type="SUPFAM" id="SSF46894">
    <property type="entry name" value="C-terminal effector domain of the bipartite response regulators"/>
    <property type="match status" value="1"/>
</dbReference>
<dbReference type="PANTHER" id="PTHR44688:SF16">
    <property type="entry name" value="DNA-BINDING TRANSCRIPTIONAL ACTIVATOR DEVR_DOSR"/>
    <property type="match status" value="1"/>
</dbReference>
<evidence type="ECO:0000256" key="4">
    <source>
        <dbReference type="SAM" id="Phobius"/>
    </source>
</evidence>
<dbReference type="SMART" id="SM00421">
    <property type="entry name" value="HTH_LUXR"/>
    <property type="match status" value="1"/>
</dbReference>
<dbReference type="Proteomes" id="UP000256388">
    <property type="component" value="Unassembled WGS sequence"/>
</dbReference>
<dbReference type="CDD" id="cd06170">
    <property type="entry name" value="LuxR_C_like"/>
    <property type="match status" value="1"/>
</dbReference>
<dbReference type="AlphaFoldDB" id="A0A347ZRW4"/>
<protein>
    <submittedName>
        <fullName evidence="6">DNA-binding CsgD family transcriptional regulator</fullName>
    </submittedName>
</protein>
<dbReference type="InterPro" id="IPR036388">
    <property type="entry name" value="WH-like_DNA-bd_sf"/>
</dbReference>
<feature type="transmembrane region" description="Helical" evidence="4">
    <location>
        <begin position="134"/>
        <end position="157"/>
    </location>
</feature>
<name>A0A347ZRW4_9CHLR</name>
<gene>
    <name evidence="6" type="ORF">DFR64_1282</name>
</gene>
<dbReference type="PROSITE" id="PS00622">
    <property type="entry name" value="HTH_LUXR_1"/>
    <property type="match status" value="1"/>
</dbReference>
<dbReference type="PANTHER" id="PTHR44688">
    <property type="entry name" value="DNA-BINDING TRANSCRIPTIONAL ACTIVATOR DEVR_DOSR"/>
    <property type="match status" value="1"/>
</dbReference>
<dbReference type="PROSITE" id="PS50043">
    <property type="entry name" value="HTH_LUXR_2"/>
    <property type="match status" value="1"/>
</dbReference>
<accession>A0A347ZRW4</accession>
<feature type="domain" description="HTH luxR-type" evidence="5">
    <location>
        <begin position="5"/>
        <end position="66"/>
    </location>
</feature>
<keyword evidence="7" id="KW-1185">Reference proteome</keyword>
<evidence type="ECO:0000256" key="2">
    <source>
        <dbReference type="ARBA" id="ARBA00023125"/>
    </source>
</evidence>
<keyword evidence="4" id="KW-1133">Transmembrane helix</keyword>
<evidence type="ECO:0000313" key="6">
    <source>
        <dbReference type="EMBL" id="REG11401.1"/>
    </source>
</evidence>
<dbReference type="Gene3D" id="1.10.10.10">
    <property type="entry name" value="Winged helix-like DNA-binding domain superfamily/Winged helix DNA-binding domain"/>
    <property type="match status" value="1"/>
</dbReference>
<evidence type="ECO:0000256" key="3">
    <source>
        <dbReference type="ARBA" id="ARBA00023163"/>
    </source>
</evidence>
<dbReference type="Gene3D" id="2.60.120.560">
    <property type="entry name" value="Exo-inulinase, domain 1"/>
    <property type="match status" value="1"/>
</dbReference>
<evidence type="ECO:0000313" key="7">
    <source>
        <dbReference type="Proteomes" id="UP000256388"/>
    </source>
</evidence>
<proteinExistence type="predicted"/>
<reference evidence="6 7" key="1">
    <citation type="submission" date="2018-08" db="EMBL/GenBank/DDBJ databases">
        <title>Genomic Encyclopedia of Type Strains, Phase IV (KMG-IV): sequencing the most valuable type-strain genomes for metagenomic binning, comparative biology and taxonomic classification.</title>
        <authorList>
            <person name="Goeker M."/>
        </authorList>
    </citation>
    <scope>NUCLEOTIDE SEQUENCE [LARGE SCALE GENOMIC DNA]</scope>
    <source>
        <strain evidence="6 7">DSM 23923</strain>
    </source>
</reference>
<keyword evidence="1" id="KW-0805">Transcription regulation</keyword>
<organism evidence="6 7">
    <name type="scientific">Pelolinea submarina</name>
    <dbReference type="NCBI Taxonomy" id="913107"/>
    <lineage>
        <taxon>Bacteria</taxon>
        <taxon>Bacillati</taxon>
        <taxon>Chloroflexota</taxon>
        <taxon>Anaerolineae</taxon>
        <taxon>Anaerolineales</taxon>
        <taxon>Anaerolineaceae</taxon>
        <taxon>Pelolinea</taxon>
    </lineage>
</organism>
<dbReference type="InterPro" id="IPR016032">
    <property type="entry name" value="Sig_transdc_resp-reg_C-effctor"/>
</dbReference>
<dbReference type="EMBL" id="QUMS01000001">
    <property type="protein sequence ID" value="REG11401.1"/>
    <property type="molecule type" value="Genomic_DNA"/>
</dbReference>
<keyword evidence="4" id="KW-0472">Membrane</keyword>
<dbReference type="GO" id="GO:0003677">
    <property type="term" value="F:DNA binding"/>
    <property type="evidence" value="ECO:0007669"/>
    <property type="project" value="UniProtKB-KW"/>
</dbReference>
<evidence type="ECO:0000259" key="5">
    <source>
        <dbReference type="PROSITE" id="PS50043"/>
    </source>
</evidence>
<dbReference type="PRINTS" id="PR00038">
    <property type="entry name" value="HTHLUXR"/>
</dbReference>
<comment type="caution">
    <text evidence="6">The sequence shown here is derived from an EMBL/GenBank/DDBJ whole genome shotgun (WGS) entry which is preliminary data.</text>
</comment>
<dbReference type="InterPro" id="IPR000792">
    <property type="entry name" value="Tscrpt_reg_LuxR_C"/>
</dbReference>
<keyword evidence="4" id="KW-0812">Transmembrane</keyword>
<dbReference type="GO" id="GO:0006355">
    <property type="term" value="P:regulation of DNA-templated transcription"/>
    <property type="evidence" value="ECO:0007669"/>
    <property type="project" value="InterPro"/>
</dbReference>
<keyword evidence="2 6" id="KW-0238">DNA-binding</keyword>
<sequence length="415" mass="45593">MSAEELKKLASLSKREREVLWLVCEGHSYEEISQKLYISIPTVKANMGRVYVKLGLDQLQKAERIRVIHQVYWPLLKNAELPSEAPQAETPIPVPEPVAQMVDDDEHSIIPYRPEPIDVIEIRTPERVSPRPSLWRFVIILVLGLGVIAVAYFAFFMNRDQSQLGQELTAAVAQLTQVALAQTNPPTLAAAPTQVVVQPTAEPSIQPAAMVITATPPPPTAIPATSAPTFTPAPSIPLPFSDSFDNEPSSQWQVFSGNWITMDKEYTTAEYHNGWALAALDDPTWKNYRIQVDVNVPHMYAASQGQLGIMVRISSGQPKYLGFTVDGLSRGSWSYVTVDETSPDPIAGFGKFEVPPQFLLEIEVRGNQFVAKVNGQEIQSLSISGYDSGGIALGVTCITNQGCPSFDNLKIEPLP</sequence>